<evidence type="ECO:0000256" key="1">
    <source>
        <dbReference type="SAM" id="MobiDB-lite"/>
    </source>
</evidence>
<proteinExistence type="predicted"/>
<dbReference type="CDD" id="cd06466">
    <property type="entry name" value="p23_CS_SGT1_like"/>
    <property type="match status" value="1"/>
</dbReference>
<sequence>ADSLEKEPVPMEMQPPAPPAGSLPHRLGSYSEKRVPPPASSSEAPQGLEAASAFSEGLSSSLPSMDTEKRGWSQDSDALEAVPNEPEPIVNLTFVKNDSYEKGNDSMVVHIYVKEIHKETFRVLFREQDFTLLFQTSDVNFLRLHPDCSSHTMFRWQVKLRNLIEPDQCTYNFTTARIDICLKKRHSQRWGGLEAPATRGAVGGAKVAIPTGPTPLDKSQPGSNQHPLSTKEEARAGEKEKPRTEDTGLDSVAARTVSEHVPVKQEPHVPS</sequence>
<feature type="compositionally biased region" description="Basic and acidic residues" evidence="1">
    <location>
        <begin position="257"/>
        <end position="271"/>
    </location>
</feature>
<dbReference type="Pfam" id="PF16602">
    <property type="entry name" value="USP19_linker"/>
    <property type="match status" value="1"/>
</dbReference>
<reference evidence="4" key="1">
    <citation type="submission" date="2025-08" db="UniProtKB">
        <authorList>
            <consortium name="RefSeq"/>
        </authorList>
    </citation>
    <scope>IDENTIFICATION</scope>
</reference>
<accession>A0ABM1KEL5</accession>
<evidence type="ECO:0000313" key="3">
    <source>
        <dbReference type="Proteomes" id="UP000694871"/>
    </source>
</evidence>
<dbReference type="InterPro" id="IPR008978">
    <property type="entry name" value="HSP20-like_chaperone"/>
</dbReference>
<organism evidence="3 4">
    <name type="scientific">Gekko japonicus</name>
    <name type="common">Schlegel's Japanese gecko</name>
    <dbReference type="NCBI Taxonomy" id="146911"/>
    <lineage>
        <taxon>Eukaryota</taxon>
        <taxon>Metazoa</taxon>
        <taxon>Chordata</taxon>
        <taxon>Craniata</taxon>
        <taxon>Vertebrata</taxon>
        <taxon>Euteleostomi</taxon>
        <taxon>Lepidosauria</taxon>
        <taxon>Squamata</taxon>
        <taxon>Bifurcata</taxon>
        <taxon>Gekkota</taxon>
        <taxon>Gekkonidae</taxon>
        <taxon>Gekkoninae</taxon>
        <taxon>Gekko</taxon>
    </lineage>
</organism>
<dbReference type="Proteomes" id="UP000694871">
    <property type="component" value="Unplaced"/>
</dbReference>
<dbReference type="RefSeq" id="XP_015272152.1">
    <property type="nucleotide sequence ID" value="XM_015416666.1"/>
</dbReference>
<feature type="non-terminal residue" evidence="4">
    <location>
        <position position="1"/>
    </location>
</feature>
<dbReference type="GeneID" id="107115066"/>
<dbReference type="PROSITE" id="PS51203">
    <property type="entry name" value="CS"/>
    <property type="match status" value="1"/>
</dbReference>
<feature type="domain" description="CS" evidence="2">
    <location>
        <begin position="92"/>
        <end position="194"/>
    </location>
</feature>
<feature type="region of interest" description="Disordered" evidence="1">
    <location>
        <begin position="1"/>
        <end position="83"/>
    </location>
</feature>
<dbReference type="Gene3D" id="2.60.40.790">
    <property type="match status" value="1"/>
</dbReference>
<evidence type="ECO:0000259" key="2">
    <source>
        <dbReference type="PROSITE" id="PS51203"/>
    </source>
</evidence>
<evidence type="ECO:0000313" key="4">
    <source>
        <dbReference type="RefSeq" id="XP_015272152.1"/>
    </source>
</evidence>
<dbReference type="SUPFAM" id="SSF49764">
    <property type="entry name" value="HSP20-like chaperones"/>
    <property type="match status" value="1"/>
</dbReference>
<protein>
    <submittedName>
        <fullName evidence="4">Ubiquitin carboxyl-terminal hydrolase 19-like</fullName>
    </submittedName>
</protein>
<dbReference type="InterPro" id="IPR007052">
    <property type="entry name" value="CS_dom"/>
</dbReference>
<feature type="compositionally biased region" description="Basic and acidic residues" evidence="1">
    <location>
        <begin position="229"/>
        <end position="246"/>
    </location>
</feature>
<feature type="non-terminal residue" evidence="4">
    <location>
        <position position="271"/>
    </location>
</feature>
<gene>
    <name evidence="4" type="primary">LOC107115066</name>
</gene>
<name>A0ABM1KEL5_GEKJA</name>
<keyword evidence="3" id="KW-1185">Reference proteome</keyword>
<feature type="region of interest" description="Disordered" evidence="1">
    <location>
        <begin position="203"/>
        <end position="271"/>
    </location>
</feature>
<dbReference type="Pfam" id="PF04969">
    <property type="entry name" value="CS"/>
    <property type="match status" value="1"/>
</dbReference>